<feature type="chain" id="PRO_5032540121" description="Inosine/uridine-preferring nucleoside hydrolase domain-containing protein" evidence="2">
    <location>
        <begin position="19"/>
        <end position="208"/>
    </location>
</feature>
<evidence type="ECO:0000259" key="3">
    <source>
        <dbReference type="Pfam" id="PF01156"/>
    </source>
</evidence>
<protein>
    <recommendedName>
        <fullName evidence="3">Inosine/uridine-preferring nucleoside hydrolase domain-containing protein</fullName>
    </recommendedName>
</protein>
<organism evidence="4 5">
    <name type="scientific">Polarella glacialis</name>
    <name type="common">Dinoflagellate</name>
    <dbReference type="NCBI Taxonomy" id="89957"/>
    <lineage>
        <taxon>Eukaryota</taxon>
        <taxon>Sar</taxon>
        <taxon>Alveolata</taxon>
        <taxon>Dinophyceae</taxon>
        <taxon>Suessiales</taxon>
        <taxon>Suessiaceae</taxon>
        <taxon>Polarella</taxon>
    </lineage>
</organism>
<evidence type="ECO:0000256" key="2">
    <source>
        <dbReference type="SAM" id="SignalP"/>
    </source>
</evidence>
<dbReference type="InterPro" id="IPR001910">
    <property type="entry name" value="Inosine/uridine_hydrolase_dom"/>
</dbReference>
<feature type="domain" description="Inosine/uridine-preferring nucleoside hydrolase" evidence="3">
    <location>
        <begin position="55"/>
        <end position="208"/>
    </location>
</feature>
<reference evidence="4" key="1">
    <citation type="submission" date="2021-02" db="EMBL/GenBank/DDBJ databases">
        <authorList>
            <person name="Dougan E. K."/>
            <person name="Rhodes N."/>
            <person name="Thang M."/>
            <person name="Chan C."/>
        </authorList>
    </citation>
    <scope>NUCLEOTIDE SEQUENCE</scope>
</reference>
<accession>A0A813EN20</accession>
<dbReference type="Gene3D" id="3.90.245.10">
    <property type="entry name" value="Ribonucleoside hydrolase-like"/>
    <property type="match status" value="1"/>
</dbReference>
<keyword evidence="2" id="KW-0732">Signal</keyword>
<feature type="signal peptide" evidence="2">
    <location>
        <begin position="1"/>
        <end position="18"/>
    </location>
</feature>
<name>A0A813EN20_POLGL</name>
<dbReference type="EMBL" id="CAJNNV010010829">
    <property type="protein sequence ID" value="CAE8599102.1"/>
    <property type="molecule type" value="Genomic_DNA"/>
</dbReference>
<keyword evidence="5" id="KW-1185">Reference proteome</keyword>
<dbReference type="InterPro" id="IPR036452">
    <property type="entry name" value="Ribo_hydro-like"/>
</dbReference>
<dbReference type="Proteomes" id="UP000654075">
    <property type="component" value="Unassembled WGS sequence"/>
</dbReference>
<evidence type="ECO:0000256" key="1">
    <source>
        <dbReference type="ARBA" id="ARBA00009176"/>
    </source>
</evidence>
<dbReference type="OrthoDB" id="432381at2759"/>
<gene>
    <name evidence="4" type="ORF">PGLA1383_LOCUS17474</name>
</gene>
<dbReference type="Pfam" id="PF01156">
    <property type="entry name" value="IU_nuc_hydro"/>
    <property type="match status" value="1"/>
</dbReference>
<comment type="caution">
    <text evidence="4">The sequence shown here is derived from an EMBL/GenBank/DDBJ whole genome shotgun (WGS) entry which is preliminary data.</text>
</comment>
<evidence type="ECO:0000313" key="4">
    <source>
        <dbReference type="EMBL" id="CAE8599102.1"/>
    </source>
</evidence>
<dbReference type="GO" id="GO:0016799">
    <property type="term" value="F:hydrolase activity, hydrolyzing N-glycosyl compounds"/>
    <property type="evidence" value="ECO:0007669"/>
    <property type="project" value="InterPro"/>
</dbReference>
<dbReference type="AlphaFoldDB" id="A0A813EN20"/>
<dbReference type="SUPFAM" id="SSF53590">
    <property type="entry name" value="Nucleoside hydrolase"/>
    <property type="match status" value="1"/>
</dbReference>
<proteinExistence type="inferred from homology"/>
<evidence type="ECO:0000313" key="5">
    <source>
        <dbReference type="Proteomes" id="UP000654075"/>
    </source>
</evidence>
<comment type="similarity">
    <text evidence="1">Belongs to the IUNH family.</text>
</comment>
<sequence length="208" mass="22311">MIIIFYLIAFLPLVSVNAVATSTVTERFRPAESLLQTRAAKCARRTKCEQKPYSLIFDNNANYYDMLALLYLAGNPDFDLKAITVEADGMGTPSTGPPNMAAVAALVGKGDVPVAFGHIESLSPITTMPLQWRIEVDTFIEKMYPGGPNGTILEMSPDHLSAMSAPELILKVLRESQCPVLVLTTGPVTNLAVSLDADPSAAANIKAV</sequence>